<sequence>MEKSKLKSIGKKVLKIAGAIVVAFILLLIGAAMGETGEKIQLKEGKFNVTELNAEIEKLKGEKKDLSQSVAKIEKDMKSKEAEHEEVVAIIASKEKAQKELDEVDAKLKDTKGALDAELKDGRTKIEAELKKTQVESDEKLSGIQGQIKEAQGELSTAQAEVKTVQSQVDEKKKELASVNGKILKAVGKPKTLGAGQYIVVSDVPAGRYTVTPVGEGSNFFVHGDAGVNTILGRHGEESYTFFTAEGDVIETLAKVKLTPVE</sequence>
<feature type="coiled-coil region" evidence="1">
    <location>
        <begin position="141"/>
        <end position="182"/>
    </location>
</feature>
<dbReference type="RefSeq" id="WP_338778797.1">
    <property type="nucleotide sequence ID" value="NZ_CP147407.1"/>
</dbReference>
<keyword evidence="1" id="KW-0175">Coiled coil</keyword>
<keyword evidence="3" id="KW-1185">Reference proteome</keyword>
<evidence type="ECO:0000313" key="2">
    <source>
        <dbReference type="EMBL" id="WXB96677.1"/>
    </source>
</evidence>
<evidence type="ECO:0000313" key="3">
    <source>
        <dbReference type="Proteomes" id="UP001377337"/>
    </source>
</evidence>
<reference evidence="2 3" key="1">
    <citation type="submission" date="2024-02" db="EMBL/GenBank/DDBJ databases">
        <title>Seven novel Bacillus-like species.</title>
        <authorList>
            <person name="Liu G."/>
        </authorList>
    </citation>
    <scope>NUCLEOTIDE SEQUENCE [LARGE SCALE GENOMIC DNA]</scope>
    <source>
        <strain evidence="2 3">FJAT-52054</strain>
    </source>
</reference>
<dbReference type="Proteomes" id="UP001377337">
    <property type="component" value="Chromosome"/>
</dbReference>
<proteinExistence type="predicted"/>
<gene>
    <name evidence="2" type="ORF">WCV65_19430</name>
</gene>
<dbReference type="EMBL" id="CP147407">
    <property type="protein sequence ID" value="WXB96677.1"/>
    <property type="molecule type" value="Genomic_DNA"/>
</dbReference>
<evidence type="ECO:0000256" key="1">
    <source>
        <dbReference type="SAM" id="Coils"/>
    </source>
</evidence>
<name>A0ABZ2NGJ8_9BACI</name>
<protein>
    <submittedName>
        <fullName evidence="2">Uncharacterized protein</fullName>
    </submittedName>
</protein>
<accession>A0ABZ2NGJ8</accession>
<feature type="coiled-coil region" evidence="1">
    <location>
        <begin position="42"/>
        <end position="114"/>
    </location>
</feature>
<organism evidence="2 3">
    <name type="scientific">Metabacillus sediminis</name>
    <dbReference type="NCBI Taxonomy" id="3117746"/>
    <lineage>
        <taxon>Bacteria</taxon>
        <taxon>Bacillati</taxon>
        <taxon>Bacillota</taxon>
        <taxon>Bacilli</taxon>
        <taxon>Bacillales</taxon>
        <taxon>Bacillaceae</taxon>
        <taxon>Metabacillus</taxon>
    </lineage>
</organism>